<keyword evidence="2" id="KW-1185">Reference proteome</keyword>
<dbReference type="Proteomes" id="UP001516390">
    <property type="component" value="Unassembled WGS sequence"/>
</dbReference>
<protein>
    <recommendedName>
        <fullName evidence="3">Secreted protein</fullName>
    </recommendedName>
</protein>
<name>A0ABR5ZMI3_9PROT</name>
<organism evidence="1 2">
    <name type="scientific">Bombella favorum</name>
    <dbReference type="NCBI Taxonomy" id="2039164"/>
    <lineage>
        <taxon>Bacteria</taxon>
        <taxon>Pseudomonadati</taxon>
        <taxon>Pseudomonadota</taxon>
        <taxon>Alphaproteobacteria</taxon>
        <taxon>Acetobacterales</taxon>
        <taxon>Acetobacteraceae</taxon>
        <taxon>Bombella</taxon>
    </lineage>
</organism>
<sequence length="97" mass="10615">MFWLLLRGCFFVFYGDVMNISCFCMVSGYRQGGGIYAPGLHIMRPVRPNGAAIIIAAGGCQTSSTYAAFWSGTQRWANRTVAYSGRALDETAGIYLL</sequence>
<accession>A0ABR5ZMI3</accession>
<evidence type="ECO:0008006" key="3">
    <source>
        <dbReference type="Google" id="ProtNLM"/>
    </source>
</evidence>
<dbReference type="EMBL" id="NWUS01000001">
    <property type="protein sequence ID" value="MBA5725542.1"/>
    <property type="molecule type" value="Genomic_DNA"/>
</dbReference>
<gene>
    <name evidence="1" type="ORF">CPA57_04530</name>
</gene>
<evidence type="ECO:0000313" key="1">
    <source>
        <dbReference type="EMBL" id="MBA5725542.1"/>
    </source>
</evidence>
<evidence type="ECO:0000313" key="2">
    <source>
        <dbReference type="Proteomes" id="UP001516390"/>
    </source>
</evidence>
<comment type="caution">
    <text evidence="1">The sequence shown here is derived from an EMBL/GenBank/DDBJ whole genome shotgun (WGS) entry which is preliminary data.</text>
</comment>
<proteinExistence type="predicted"/>
<reference evidence="1 2" key="1">
    <citation type="submission" date="2017-09" db="EMBL/GenBank/DDBJ databases">
        <authorList>
            <person name="Jakob F."/>
        </authorList>
    </citation>
    <scope>NUCLEOTIDE SEQUENCE [LARGE SCALE GENOMIC DNA]</scope>
    <source>
        <strain evidence="1 2">TMW 2.1880</strain>
    </source>
</reference>